<evidence type="ECO:0000259" key="5">
    <source>
        <dbReference type="PROSITE" id="PS51007"/>
    </source>
</evidence>
<organism evidence="6 7">
    <name type="scientific">Mesorhizobium alhagi CCNWXJ12-2</name>
    <dbReference type="NCBI Taxonomy" id="1107882"/>
    <lineage>
        <taxon>Bacteria</taxon>
        <taxon>Pseudomonadati</taxon>
        <taxon>Pseudomonadota</taxon>
        <taxon>Alphaproteobacteria</taxon>
        <taxon>Hyphomicrobiales</taxon>
        <taxon>Phyllobacteriaceae</taxon>
        <taxon>Allomesorhizobium</taxon>
    </lineage>
</organism>
<dbReference type="SUPFAM" id="SSF46626">
    <property type="entry name" value="Cytochrome c"/>
    <property type="match status" value="1"/>
</dbReference>
<dbReference type="Pfam" id="PF00034">
    <property type="entry name" value="Cytochrom_C"/>
    <property type="match status" value="1"/>
</dbReference>
<reference evidence="6 7" key="1">
    <citation type="journal article" date="2012" name="J. Bacteriol.">
        <title>Draft Genome Sequence of Mesorhizobium alhagi CCNWXJ12-2T, a Novel Salt-Resistant Species Isolated from the Desert of Northwestern China.</title>
        <authorList>
            <person name="Zhou M."/>
            <person name="Chen W."/>
            <person name="Chen H."/>
            <person name="Wei G."/>
        </authorList>
    </citation>
    <scope>NUCLEOTIDE SEQUENCE [LARGE SCALE GENOMIC DNA]</scope>
    <source>
        <strain evidence="6 7">CCNWXJ12-2</strain>
    </source>
</reference>
<accession>H0I3D4</accession>
<evidence type="ECO:0000256" key="3">
    <source>
        <dbReference type="ARBA" id="ARBA00023004"/>
    </source>
</evidence>
<dbReference type="InterPro" id="IPR036909">
    <property type="entry name" value="Cyt_c-like_dom_sf"/>
</dbReference>
<dbReference type="InterPro" id="IPR009056">
    <property type="entry name" value="Cyt_c-like_dom"/>
</dbReference>
<dbReference type="PROSITE" id="PS51007">
    <property type="entry name" value="CYTC"/>
    <property type="match status" value="1"/>
</dbReference>
<evidence type="ECO:0000313" key="6">
    <source>
        <dbReference type="EMBL" id="EHK52530.1"/>
    </source>
</evidence>
<keyword evidence="1 4" id="KW-0349">Heme</keyword>
<dbReference type="Gene3D" id="1.10.760.10">
    <property type="entry name" value="Cytochrome c-like domain"/>
    <property type="match status" value="1"/>
</dbReference>
<name>H0I3D4_9HYPH</name>
<dbReference type="AlphaFoldDB" id="H0I3D4"/>
<proteinExistence type="predicted"/>
<gene>
    <name evidence="6" type="ORF">MAXJ12_34994</name>
</gene>
<dbReference type="RefSeq" id="WP_008840541.1">
    <property type="nucleotide sequence ID" value="NZ_AHAM01000319.1"/>
</dbReference>
<protein>
    <recommendedName>
        <fullName evidence="5">Cytochrome c domain-containing protein</fullName>
    </recommendedName>
</protein>
<feature type="domain" description="Cytochrome c" evidence="5">
    <location>
        <begin position="40"/>
        <end position="151"/>
    </location>
</feature>
<keyword evidence="2 4" id="KW-0479">Metal-binding</keyword>
<evidence type="ECO:0000256" key="2">
    <source>
        <dbReference type="ARBA" id="ARBA00022723"/>
    </source>
</evidence>
<dbReference type="EMBL" id="AHAM01000319">
    <property type="protein sequence ID" value="EHK52530.1"/>
    <property type="molecule type" value="Genomic_DNA"/>
</dbReference>
<dbReference type="PATRIC" id="fig|1107882.3.peg.6741"/>
<keyword evidence="3 4" id="KW-0408">Iron</keyword>
<evidence type="ECO:0000256" key="4">
    <source>
        <dbReference type="PROSITE-ProRule" id="PRU00433"/>
    </source>
</evidence>
<dbReference type="GO" id="GO:0009055">
    <property type="term" value="F:electron transfer activity"/>
    <property type="evidence" value="ECO:0007669"/>
    <property type="project" value="InterPro"/>
</dbReference>
<keyword evidence="7" id="KW-1185">Reference proteome</keyword>
<sequence length="155" mass="16963">MITKRRSKPLPGTGKPTDLHIKFAMAAALASVAWNAAVAQEMSYGEAEYLNSCAVCHGSDAKGDGPLTDVLMKRPPDLTRLSERNGGRFPYQRVFAVIDGRYVVSGHGDRDMPVWGRQFLEEDAKVYGPSGGEIVTTERIHNLAGYIESLQRSLP</sequence>
<dbReference type="GO" id="GO:0046872">
    <property type="term" value="F:metal ion binding"/>
    <property type="evidence" value="ECO:0007669"/>
    <property type="project" value="UniProtKB-KW"/>
</dbReference>
<evidence type="ECO:0000256" key="1">
    <source>
        <dbReference type="ARBA" id="ARBA00022617"/>
    </source>
</evidence>
<dbReference type="Proteomes" id="UP000003250">
    <property type="component" value="Unassembled WGS sequence"/>
</dbReference>
<evidence type="ECO:0000313" key="7">
    <source>
        <dbReference type="Proteomes" id="UP000003250"/>
    </source>
</evidence>
<dbReference type="GO" id="GO:0020037">
    <property type="term" value="F:heme binding"/>
    <property type="evidence" value="ECO:0007669"/>
    <property type="project" value="InterPro"/>
</dbReference>